<proteinExistence type="predicted"/>
<evidence type="ECO:0000313" key="1">
    <source>
        <dbReference type="EMBL" id="JAH92629.1"/>
    </source>
</evidence>
<dbReference type="AlphaFoldDB" id="A0A0E9WQC6"/>
<reference evidence="1" key="2">
    <citation type="journal article" date="2015" name="Fish Shellfish Immunol.">
        <title>Early steps in the European eel (Anguilla anguilla)-Vibrio vulnificus interaction in the gills: Role of the RtxA13 toxin.</title>
        <authorList>
            <person name="Callol A."/>
            <person name="Pajuelo D."/>
            <person name="Ebbesson L."/>
            <person name="Teles M."/>
            <person name="MacKenzie S."/>
            <person name="Amaro C."/>
        </authorList>
    </citation>
    <scope>NUCLEOTIDE SEQUENCE</scope>
</reference>
<name>A0A0E9WQC6_ANGAN</name>
<sequence>MTHSRLSKQQVNMNYLYLILIFHESYGNNLPTVKDITLEPLELIHLIIGNLLHQCHYSVLQSECDQKIKLKCNSEGSCLFNSSHRH</sequence>
<protein>
    <submittedName>
        <fullName evidence="1">Uncharacterized protein</fullName>
    </submittedName>
</protein>
<dbReference type="EMBL" id="GBXM01015948">
    <property type="protein sequence ID" value="JAH92629.1"/>
    <property type="molecule type" value="Transcribed_RNA"/>
</dbReference>
<reference evidence="1" key="1">
    <citation type="submission" date="2014-11" db="EMBL/GenBank/DDBJ databases">
        <authorList>
            <person name="Amaro Gonzalez C."/>
        </authorList>
    </citation>
    <scope>NUCLEOTIDE SEQUENCE</scope>
</reference>
<organism evidence="1">
    <name type="scientific">Anguilla anguilla</name>
    <name type="common">European freshwater eel</name>
    <name type="synonym">Muraena anguilla</name>
    <dbReference type="NCBI Taxonomy" id="7936"/>
    <lineage>
        <taxon>Eukaryota</taxon>
        <taxon>Metazoa</taxon>
        <taxon>Chordata</taxon>
        <taxon>Craniata</taxon>
        <taxon>Vertebrata</taxon>
        <taxon>Euteleostomi</taxon>
        <taxon>Actinopterygii</taxon>
        <taxon>Neopterygii</taxon>
        <taxon>Teleostei</taxon>
        <taxon>Anguilliformes</taxon>
        <taxon>Anguillidae</taxon>
        <taxon>Anguilla</taxon>
    </lineage>
</organism>
<accession>A0A0E9WQC6</accession>